<name>A0A1G7ZCY1_9PSED</name>
<sequence>MLRTFLMLAAFFGFTGVALGAFAAHALKNRLSPEYLAIFHTGVLYQLIHALAIFGVALLAMQIQGRLVTYAGIAFTLGIILFSGSLYLLTLTGVSKLGIITPIGGLCFLIGWFILGWTAWRLGLDTL</sequence>
<dbReference type="GO" id="GO:0005886">
    <property type="term" value="C:plasma membrane"/>
    <property type="evidence" value="ECO:0007669"/>
    <property type="project" value="TreeGrafter"/>
</dbReference>
<dbReference type="PANTHER" id="PTHR43461">
    <property type="entry name" value="TRANSMEMBRANE PROTEIN 256"/>
    <property type="match status" value="1"/>
</dbReference>
<protein>
    <submittedName>
        <fullName evidence="7">Uncharacterized membrane protein YgdD, TMEM256/DUF423 family</fullName>
    </submittedName>
</protein>
<dbReference type="RefSeq" id="WP_074752393.1">
    <property type="nucleotide sequence ID" value="NZ_FNCO01000004.1"/>
</dbReference>
<dbReference type="STRING" id="89065.SAMN05216605_104239"/>
<keyword evidence="5 6" id="KW-0472">Membrane</keyword>
<dbReference type="PANTHER" id="PTHR43461:SF1">
    <property type="entry name" value="TRANSMEMBRANE PROTEIN 256"/>
    <property type="match status" value="1"/>
</dbReference>
<evidence type="ECO:0000256" key="2">
    <source>
        <dbReference type="ARBA" id="ARBA00009694"/>
    </source>
</evidence>
<dbReference type="Pfam" id="PF04241">
    <property type="entry name" value="DUF423"/>
    <property type="match status" value="1"/>
</dbReference>
<dbReference type="OrthoDB" id="9802121at2"/>
<dbReference type="AlphaFoldDB" id="A0A1G7ZCY1"/>
<keyword evidence="8" id="KW-1185">Reference proteome</keyword>
<reference evidence="8" key="1">
    <citation type="submission" date="2016-10" db="EMBL/GenBank/DDBJ databases">
        <authorList>
            <person name="Varghese N."/>
            <person name="Submissions S."/>
        </authorList>
    </citation>
    <scope>NUCLEOTIDE SEQUENCE [LARGE SCALE GENOMIC DNA]</scope>
    <source>
        <strain evidence="8">ATCC 700689</strain>
    </source>
</reference>
<feature type="transmembrane region" description="Helical" evidence="6">
    <location>
        <begin position="67"/>
        <end position="87"/>
    </location>
</feature>
<accession>A0A1G7ZCY1</accession>
<comment type="similarity">
    <text evidence="2">Belongs to the UPF0382 family.</text>
</comment>
<comment type="subcellular location">
    <subcellularLocation>
        <location evidence="1">Membrane</location>
        <topology evidence="1">Multi-pass membrane protein</topology>
    </subcellularLocation>
</comment>
<evidence type="ECO:0000256" key="4">
    <source>
        <dbReference type="ARBA" id="ARBA00022989"/>
    </source>
</evidence>
<dbReference type="EMBL" id="FNCO01000004">
    <property type="protein sequence ID" value="SDH06601.1"/>
    <property type="molecule type" value="Genomic_DNA"/>
</dbReference>
<evidence type="ECO:0000256" key="3">
    <source>
        <dbReference type="ARBA" id="ARBA00022692"/>
    </source>
</evidence>
<evidence type="ECO:0000313" key="8">
    <source>
        <dbReference type="Proteomes" id="UP000182894"/>
    </source>
</evidence>
<evidence type="ECO:0000256" key="5">
    <source>
        <dbReference type="ARBA" id="ARBA00023136"/>
    </source>
</evidence>
<keyword evidence="4 6" id="KW-1133">Transmembrane helix</keyword>
<feature type="transmembrane region" description="Helical" evidence="6">
    <location>
        <begin position="36"/>
        <end position="60"/>
    </location>
</feature>
<evidence type="ECO:0000313" key="7">
    <source>
        <dbReference type="EMBL" id="SDH06601.1"/>
    </source>
</evidence>
<feature type="transmembrane region" description="Helical" evidence="6">
    <location>
        <begin position="99"/>
        <end position="120"/>
    </location>
</feature>
<proteinExistence type="inferred from homology"/>
<keyword evidence="3 6" id="KW-0812">Transmembrane</keyword>
<dbReference type="InterPro" id="IPR006696">
    <property type="entry name" value="DUF423"/>
</dbReference>
<dbReference type="Proteomes" id="UP000182894">
    <property type="component" value="Unassembled WGS sequence"/>
</dbReference>
<evidence type="ECO:0000256" key="6">
    <source>
        <dbReference type="SAM" id="Phobius"/>
    </source>
</evidence>
<organism evidence="7 8">
    <name type="scientific">Pseudomonas abietaniphila</name>
    <dbReference type="NCBI Taxonomy" id="89065"/>
    <lineage>
        <taxon>Bacteria</taxon>
        <taxon>Pseudomonadati</taxon>
        <taxon>Pseudomonadota</taxon>
        <taxon>Gammaproteobacteria</taxon>
        <taxon>Pseudomonadales</taxon>
        <taxon>Pseudomonadaceae</taxon>
        <taxon>Pseudomonas</taxon>
    </lineage>
</organism>
<gene>
    <name evidence="7" type="ORF">SAMN05216605_104239</name>
</gene>
<evidence type="ECO:0000256" key="1">
    <source>
        <dbReference type="ARBA" id="ARBA00004141"/>
    </source>
</evidence>